<reference evidence="2" key="1">
    <citation type="submission" date="2017-02" db="UniProtKB">
        <authorList>
            <consortium name="WormBaseParasite"/>
        </authorList>
    </citation>
    <scope>IDENTIFICATION</scope>
</reference>
<keyword evidence="1" id="KW-1185">Reference proteome</keyword>
<accession>A0A0N5BKA5</accession>
<dbReference type="AlphaFoldDB" id="A0A0N5BKA5"/>
<proteinExistence type="predicted"/>
<evidence type="ECO:0000313" key="1">
    <source>
        <dbReference type="Proteomes" id="UP000046392"/>
    </source>
</evidence>
<protein>
    <submittedName>
        <fullName evidence="2">SCP domain-containing protein</fullName>
    </submittedName>
</protein>
<dbReference type="Proteomes" id="UP000046392">
    <property type="component" value="Unplaced"/>
</dbReference>
<dbReference type="WBParaSite" id="SPAL_0000636500.1">
    <property type="protein sequence ID" value="SPAL_0000636500.1"/>
    <property type="gene ID" value="SPAL_0000636500"/>
</dbReference>
<sequence length="91" mass="10453">MGIRGQFNESVAACQYTICKAVLSVKKIKNPRPDACDKIMKAYSGIVKTSYKHYQYIGDCACSDPECTHFQAFCVYTYWLGFKHIWNHPMC</sequence>
<name>A0A0N5BKA5_STREA</name>
<evidence type="ECO:0000313" key="2">
    <source>
        <dbReference type="WBParaSite" id="SPAL_0000636500.1"/>
    </source>
</evidence>
<organism evidence="1 2">
    <name type="scientific">Strongyloides papillosus</name>
    <name type="common">Intestinal threadworm</name>
    <dbReference type="NCBI Taxonomy" id="174720"/>
    <lineage>
        <taxon>Eukaryota</taxon>
        <taxon>Metazoa</taxon>
        <taxon>Ecdysozoa</taxon>
        <taxon>Nematoda</taxon>
        <taxon>Chromadorea</taxon>
        <taxon>Rhabditida</taxon>
        <taxon>Tylenchina</taxon>
        <taxon>Panagrolaimomorpha</taxon>
        <taxon>Strongyloidoidea</taxon>
        <taxon>Strongyloididae</taxon>
        <taxon>Strongyloides</taxon>
    </lineage>
</organism>